<evidence type="ECO:0000313" key="23">
    <source>
        <dbReference type="EMBL" id="KPA86218.1"/>
    </source>
</evidence>
<sequence>MRHQLVAVLFLLSLLQTRVFVTADAPSVARHRCIHRHSNTLQRITKAAAELNVEYVASNTSTPTATKSLSVADDGDAFLLDRPSRTVSALAAEPPAGLGGKSGLAAAAQTPRDLTYPPMRIRFDVSHLFNASHFCTDVGSQRSDKLGGNVTCKQDDLFRAWKRDFVLHRIIPILGSSVEQWLSLKDAVAADQNELTTAPRDAGGNRASRVIVPQGICGSSIVVPHSHSTKGVYNADFIVYVLAAPLHDTVTTTNSRASASTSSRTIAWATYCAVDRRTKRPLVAVMNFVPSSLVLHAAPSASASEGASSSSSFWLRTLKRAWRTLVSSSTTTGGATEKQLRSAVYNANQAISSYYAQWTAQHHRSLLHELLHALGFAPSQLQRYAAMVTLRRASTSTTSAAALVITTPKVKVAVQSWMNCTSAKALPGAALERSGSEGTVGAHWERLQFHDDLMAGVLSPSAALSDMTIAFFDSLPYYRADRRYAEHPMWGYHAGCDFAAGVCRPVGRFAAFDEASSSTNSHRPYWTTDAESVTRSRYWCEAMPPSAAGHTQCTADRRAIGFCFAQREPPNKGSSAGDRKRSPAAPSVESHGLSLLMEGCPIVEPYSNRVCDSSPVFESPVGDATGADFTEDNVHYQRSVLVKDQGYYFGPFSRCFASSEVRRLDRETRRALAEQMSRATDSSAGGVNGVFLSSSLSSNVRRAPVAHPLVTARCLQTRCLKGGTAVEVRVGTEWIQCPADGGAGVVAVPPTSGYAGWVGCEAAVLYCADATQLQRPTQLLSNTPPATSKTSSTVLPFYRVTVTFSISLSAAPVAQPLTVTAETAATFRMSLVDSDRAFQAALQRDLARHRARRALSPLGAVMGQRVAGATRLTTATFAAFAEDGGDDVERRNSSRSGAFPLNWKGLVSADLEVVAHGADEALSRTQAWLVATPKGATAPLAVTDGARLSEVELISTAEWLSRSSCAALASTSRADNNSYLLSVDETGSLPISSSVLPAETDAAEPAVAPRAVCQVRGLVTSLPVRWKASARNHTATFSVVGPLDVSEHHSGAIDLREVAVVHLRFRRNHAAAMSALWPNSTTATQRAPALDVEAWVSQAASLLALAKDMGALLGLSSQMVRVASIRRSANIQEPGHGTVNTSRAKKAADGLSPSLQDAMDVGFVVSLPMSDEATLWDGAGAKGSAASSASDVLLSWTAFTARVRVGWLRQLTELVDGEGAEERSLCLLRHANALFQEQQRDSAEDGTAFANATLAVRCPIVLDAVVRMHAPRPGASAEDLFLGSSMGKTEPWWERRVVEVRGFTVTVASFLGSVLVAVVLVLCACRSGR</sequence>
<keyword evidence="15" id="KW-0325">Glycoprotein</keyword>
<protein>
    <recommendedName>
        <fullName evidence="4">leishmanolysin</fullName>
        <ecNumber evidence="4">3.4.24.36</ecNumber>
    </recommendedName>
    <alternativeName>
        <fullName evidence="17">Cell surface protease</fullName>
    </alternativeName>
    <alternativeName>
        <fullName evidence="18">Major surface glycoprotein</fullName>
    </alternativeName>
    <alternativeName>
        <fullName evidence="16">Protein gp63</fullName>
    </alternativeName>
</protein>
<dbReference type="GO" id="GO:0016020">
    <property type="term" value="C:membrane"/>
    <property type="evidence" value="ECO:0007669"/>
    <property type="project" value="UniProtKB-SubCell"/>
</dbReference>
<dbReference type="VEuPathDB" id="TriTrypDB:LpyrH10_01_4550"/>
<organism evidence="23 24">
    <name type="scientific">Leptomonas pyrrhocoris</name>
    <name type="common">Firebug parasite</name>
    <dbReference type="NCBI Taxonomy" id="157538"/>
    <lineage>
        <taxon>Eukaryota</taxon>
        <taxon>Discoba</taxon>
        <taxon>Euglenozoa</taxon>
        <taxon>Kinetoplastea</taxon>
        <taxon>Metakinetoplastina</taxon>
        <taxon>Trypanosomatida</taxon>
        <taxon>Trypanosomatidae</taxon>
        <taxon>Leishmaniinae</taxon>
        <taxon>Leptomonas</taxon>
    </lineage>
</organism>
<gene>
    <name evidence="23" type="ORF">ABB37_00455</name>
</gene>
<keyword evidence="24" id="KW-1185">Reference proteome</keyword>
<evidence type="ECO:0000256" key="22">
    <source>
        <dbReference type="SAM" id="SignalP"/>
    </source>
</evidence>
<dbReference type="InterPro" id="IPR001577">
    <property type="entry name" value="Peptidase_M8"/>
</dbReference>
<dbReference type="EC" id="3.4.24.36" evidence="4"/>
<keyword evidence="9 19" id="KW-0862">Zinc</keyword>
<evidence type="ECO:0000256" key="9">
    <source>
        <dbReference type="ARBA" id="ARBA00022833"/>
    </source>
</evidence>
<dbReference type="GO" id="GO:0004222">
    <property type="term" value="F:metalloendopeptidase activity"/>
    <property type="evidence" value="ECO:0007669"/>
    <property type="project" value="InterPro"/>
</dbReference>
<evidence type="ECO:0000256" key="3">
    <source>
        <dbReference type="ARBA" id="ARBA00005860"/>
    </source>
</evidence>
<dbReference type="GO" id="GO:0007155">
    <property type="term" value="P:cell adhesion"/>
    <property type="evidence" value="ECO:0007669"/>
    <property type="project" value="UniProtKB-KW"/>
</dbReference>
<dbReference type="GeneID" id="26900753"/>
<keyword evidence="13" id="KW-0865">Zymogen</keyword>
<name>A0A0N1J5G3_LEPPY</name>
<evidence type="ECO:0000256" key="10">
    <source>
        <dbReference type="ARBA" id="ARBA00022889"/>
    </source>
</evidence>
<dbReference type="RefSeq" id="XP_015664657.1">
    <property type="nucleotide sequence ID" value="XM_015796649.1"/>
</dbReference>
<evidence type="ECO:0000256" key="17">
    <source>
        <dbReference type="ARBA" id="ARBA00030707"/>
    </source>
</evidence>
<feature type="region of interest" description="Disordered" evidence="20">
    <location>
        <begin position="567"/>
        <end position="590"/>
    </location>
</feature>
<dbReference type="OMA" id="LYCADAT"/>
<dbReference type="Pfam" id="PF01457">
    <property type="entry name" value="Peptidase_M8"/>
    <property type="match status" value="2"/>
</dbReference>
<keyword evidence="7 22" id="KW-0732">Signal</keyword>
<evidence type="ECO:0000256" key="12">
    <source>
        <dbReference type="ARBA" id="ARBA00023136"/>
    </source>
</evidence>
<dbReference type="Gene3D" id="3.90.132.10">
    <property type="entry name" value="Leishmanolysin , domain 2"/>
    <property type="match status" value="1"/>
</dbReference>
<comment type="similarity">
    <text evidence="3">Belongs to the peptidase M8 family.</text>
</comment>
<keyword evidence="14" id="KW-1015">Disulfide bond</keyword>
<evidence type="ECO:0000256" key="1">
    <source>
        <dbReference type="ARBA" id="ARBA00001249"/>
    </source>
</evidence>
<dbReference type="GO" id="GO:0005737">
    <property type="term" value="C:cytoplasm"/>
    <property type="evidence" value="ECO:0007669"/>
    <property type="project" value="TreeGrafter"/>
</dbReference>
<evidence type="ECO:0000256" key="16">
    <source>
        <dbReference type="ARBA" id="ARBA00030640"/>
    </source>
</evidence>
<evidence type="ECO:0000313" key="24">
    <source>
        <dbReference type="Proteomes" id="UP000037923"/>
    </source>
</evidence>
<feature type="transmembrane region" description="Helical" evidence="21">
    <location>
        <begin position="1303"/>
        <end position="1325"/>
    </location>
</feature>
<dbReference type="Proteomes" id="UP000037923">
    <property type="component" value="Unassembled WGS sequence"/>
</dbReference>
<evidence type="ECO:0000256" key="2">
    <source>
        <dbReference type="ARBA" id="ARBA00004370"/>
    </source>
</evidence>
<evidence type="ECO:0000256" key="13">
    <source>
        <dbReference type="ARBA" id="ARBA00023145"/>
    </source>
</evidence>
<dbReference type="PANTHER" id="PTHR10942:SF0">
    <property type="entry name" value="LEISHMANOLYSIN-LIKE PEPTIDASE"/>
    <property type="match status" value="1"/>
</dbReference>
<feature type="signal peptide" evidence="22">
    <location>
        <begin position="1"/>
        <end position="23"/>
    </location>
</feature>
<comment type="subcellular location">
    <subcellularLocation>
        <location evidence="2">Membrane</location>
    </subcellularLocation>
</comment>
<dbReference type="OrthoDB" id="262619at2759"/>
<keyword evidence="21" id="KW-1133">Transmembrane helix</keyword>
<evidence type="ECO:0000256" key="5">
    <source>
        <dbReference type="ARBA" id="ARBA00022670"/>
    </source>
</evidence>
<evidence type="ECO:0000256" key="4">
    <source>
        <dbReference type="ARBA" id="ARBA00012397"/>
    </source>
</evidence>
<evidence type="ECO:0000256" key="6">
    <source>
        <dbReference type="ARBA" id="ARBA00022723"/>
    </source>
</evidence>
<comment type="caution">
    <text evidence="23">The sequence shown here is derived from an EMBL/GenBank/DDBJ whole genome shotgun (WGS) entry which is preliminary data.</text>
</comment>
<keyword evidence="8" id="KW-0378">Hydrolase</keyword>
<dbReference type="SUPFAM" id="SSF55486">
    <property type="entry name" value="Metalloproteases ('zincins'), catalytic domain"/>
    <property type="match status" value="2"/>
</dbReference>
<evidence type="ECO:0000256" key="20">
    <source>
        <dbReference type="SAM" id="MobiDB-lite"/>
    </source>
</evidence>
<comment type="catalytic activity">
    <reaction evidence="1">
        <text>Preference for hydrophobic residues at P1 and P1' and basic residues at P2' and P3'. A model nonapeptide is cleaved at -Ala-Tyr-|-Leu-Lys-Lys-.</text>
        <dbReference type="EC" id="3.4.24.36"/>
    </reaction>
</comment>
<keyword evidence="5 23" id="KW-0645">Protease</keyword>
<keyword evidence="21" id="KW-0812">Transmembrane</keyword>
<comment type="cofactor">
    <cofactor evidence="19">
        <name>Zn(2+)</name>
        <dbReference type="ChEBI" id="CHEBI:29105"/>
    </cofactor>
    <text evidence="19">Binds 1 zinc ion per subunit.</text>
</comment>
<keyword evidence="10" id="KW-0130">Cell adhesion</keyword>
<feature type="chain" id="PRO_5005874488" description="leishmanolysin" evidence="22">
    <location>
        <begin position="24"/>
        <end position="1329"/>
    </location>
</feature>
<dbReference type="EMBL" id="LGTL01000001">
    <property type="protein sequence ID" value="KPA86218.1"/>
    <property type="molecule type" value="Genomic_DNA"/>
</dbReference>
<dbReference type="Gene3D" id="3.10.170.20">
    <property type="match status" value="1"/>
</dbReference>
<dbReference type="PANTHER" id="PTHR10942">
    <property type="entry name" value="LEISHMANOLYSIN-LIKE PEPTIDASE"/>
    <property type="match status" value="1"/>
</dbReference>
<accession>A0A0N1J5G3</accession>
<keyword evidence="11 19" id="KW-0482">Metalloprotease</keyword>
<evidence type="ECO:0000256" key="21">
    <source>
        <dbReference type="SAM" id="Phobius"/>
    </source>
</evidence>
<reference evidence="23 24" key="1">
    <citation type="submission" date="2015-07" db="EMBL/GenBank/DDBJ databases">
        <title>High-quality genome of monoxenous trypanosomatid Leptomonas pyrrhocoris.</title>
        <authorList>
            <person name="Flegontov P."/>
            <person name="Butenko A."/>
            <person name="Firsov S."/>
            <person name="Vlcek C."/>
            <person name="Logacheva M.D."/>
            <person name="Field M."/>
            <person name="Filatov D."/>
            <person name="Flegontova O."/>
            <person name="Gerasimov E."/>
            <person name="Jackson A.P."/>
            <person name="Kelly S."/>
            <person name="Opperdoes F."/>
            <person name="O'Reilly A."/>
            <person name="Votypka J."/>
            <person name="Yurchenko V."/>
            <person name="Lukes J."/>
        </authorList>
    </citation>
    <scope>NUCLEOTIDE SEQUENCE [LARGE SCALE GENOMIC DNA]</scope>
    <source>
        <strain evidence="23">H10</strain>
    </source>
</reference>
<dbReference type="GO" id="GO:0046872">
    <property type="term" value="F:metal ion binding"/>
    <property type="evidence" value="ECO:0007669"/>
    <property type="project" value="UniProtKB-KW"/>
</dbReference>
<proteinExistence type="inferred from homology"/>
<evidence type="ECO:0000256" key="8">
    <source>
        <dbReference type="ARBA" id="ARBA00022801"/>
    </source>
</evidence>
<dbReference type="GO" id="GO:0006508">
    <property type="term" value="P:proteolysis"/>
    <property type="evidence" value="ECO:0007669"/>
    <property type="project" value="UniProtKB-KW"/>
</dbReference>
<keyword evidence="12 21" id="KW-0472">Membrane</keyword>
<keyword evidence="6 19" id="KW-0479">Metal-binding</keyword>
<evidence type="ECO:0000256" key="19">
    <source>
        <dbReference type="PIRSR" id="PIRSR601577-2"/>
    </source>
</evidence>
<evidence type="ECO:0000256" key="7">
    <source>
        <dbReference type="ARBA" id="ARBA00022729"/>
    </source>
</evidence>
<evidence type="ECO:0000256" key="15">
    <source>
        <dbReference type="ARBA" id="ARBA00023180"/>
    </source>
</evidence>
<evidence type="ECO:0000256" key="11">
    <source>
        <dbReference type="ARBA" id="ARBA00023049"/>
    </source>
</evidence>
<feature type="binding site" evidence="19">
    <location>
        <position position="443"/>
    </location>
    <ligand>
        <name>Zn(2+)</name>
        <dbReference type="ChEBI" id="CHEBI:29105"/>
        <note>catalytic</note>
    </ligand>
</feature>
<evidence type="ECO:0000256" key="18">
    <source>
        <dbReference type="ARBA" id="ARBA00032290"/>
    </source>
</evidence>
<evidence type="ECO:0000256" key="14">
    <source>
        <dbReference type="ARBA" id="ARBA00023157"/>
    </source>
</evidence>